<evidence type="ECO:0000259" key="22">
    <source>
        <dbReference type="PROSITE" id="PS50110"/>
    </source>
</evidence>
<dbReference type="InterPro" id="IPR003660">
    <property type="entry name" value="HAMP_dom"/>
</dbReference>
<dbReference type="Gene3D" id="3.30.450.20">
    <property type="entry name" value="PAS domain"/>
    <property type="match status" value="2"/>
</dbReference>
<dbReference type="Pfam" id="PF00072">
    <property type="entry name" value="Response_reg"/>
    <property type="match status" value="1"/>
</dbReference>
<evidence type="ECO:0000256" key="20">
    <source>
        <dbReference type="SAM" id="Phobius"/>
    </source>
</evidence>
<dbReference type="Pfam" id="PF08448">
    <property type="entry name" value="PAS_4"/>
    <property type="match status" value="1"/>
</dbReference>
<evidence type="ECO:0000256" key="19">
    <source>
        <dbReference type="SAM" id="MobiDB-lite"/>
    </source>
</evidence>
<feature type="modified residue" description="Phosphohistidine" evidence="16">
    <location>
        <position position="1020"/>
    </location>
</feature>
<dbReference type="Proteomes" id="UP000469724">
    <property type="component" value="Unassembled WGS sequence"/>
</dbReference>
<dbReference type="SUPFAM" id="SSF55785">
    <property type="entry name" value="PYP-like sensor domain (PAS domain)"/>
    <property type="match status" value="2"/>
</dbReference>
<dbReference type="GO" id="GO:0005524">
    <property type="term" value="F:ATP binding"/>
    <property type="evidence" value="ECO:0007669"/>
    <property type="project" value="UniProtKB-KW"/>
</dbReference>
<dbReference type="PANTHER" id="PTHR45339">
    <property type="entry name" value="HYBRID SIGNAL TRANSDUCTION HISTIDINE KINASE J"/>
    <property type="match status" value="1"/>
</dbReference>
<dbReference type="PROSITE" id="PS50112">
    <property type="entry name" value="PAS"/>
    <property type="match status" value="2"/>
</dbReference>
<keyword evidence="8" id="KW-0547">Nucleotide-binding</keyword>
<evidence type="ECO:0000259" key="23">
    <source>
        <dbReference type="PROSITE" id="PS50112"/>
    </source>
</evidence>
<dbReference type="Gene3D" id="3.30.565.10">
    <property type="entry name" value="Histidine kinase-like ATPase, C-terminal domain"/>
    <property type="match status" value="1"/>
</dbReference>
<keyword evidence="12" id="KW-0902">Two-component regulatory system</keyword>
<dbReference type="Pfam" id="PF02518">
    <property type="entry name" value="HATPase_c"/>
    <property type="match status" value="1"/>
</dbReference>
<organism evidence="26 27">
    <name type="scientific">Desulfolutivibrio sulfodismutans</name>
    <dbReference type="NCBI Taxonomy" id="63561"/>
    <lineage>
        <taxon>Bacteria</taxon>
        <taxon>Pseudomonadati</taxon>
        <taxon>Thermodesulfobacteriota</taxon>
        <taxon>Desulfovibrionia</taxon>
        <taxon>Desulfovibrionales</taxon>
        <taxon>Desulfovibrionaceae</taxon>
        <taxon>Desulfolutivibrio</taxon>
    </lineage>
</organism>
<dbReference type="GO" id="GO:0000155">
    <property type="term" value="F:phosphorelay sensor kinase activity"/>
    <property type="evidence" value="ECO:0007669"/>
    <property type="project" value="InterPro"/>
</dbReference>
<dbReference type="FunFam" id="3.30.565.10:FF:000010">
    <property type="entry name" value="Sensor histidine kinase RcsC"/>
    <property type="match status" value="1"/>
</dbReference>
<dbReference type="EC" id="2.7.13.3" evidence="3"/>
<evidence type="ECO:0000313" key="27">
    <source>
        <dbReference type="Proteomes" id="UP000469724"/>
    </source>
</evidence>
<comment type="catalytic activity">
    <reaction evidence="1">
        <text>ATP + protein L-histidine = ADP + protein N-phospho-L-histidine.</text>
        <dbReference type="EC" id="2.7.13.3"/>
    </reaction>
</comment>
<dbReference type="Gene3D" id="3.40.50.2300">
    <property type="match status" value="1"/>
</dbReference>
<feature type="domain" description="Histidine kinase" evidence="21">
    <location>
        <begin position="565"/>
        <end position="789"/>
    </location>
</feature>
<dbReference type="InterPro" id="IPR011006">
    <property type="entry name" value="CheY-like_superfamily"/>
</dbReference>
<dbReference type="CDD" id="cd00130">
    <property type="entry name" value="PAS"/>
    <property type="match status" value="2"/>
</dbReference>
<dbReference type="PROSITE" id="PS50110">
    <property type="entry name" value="RESPONSE_REGULATORY"/>
    <property type="match status" value="1"/>
</dbReference>
<dbReference type="Pfam" id="PF00672">
    <property type="entry name" value="HAMP"/>
    <property type="match status" value="1"/>
</dbReference>
<dbReference type="SUPFAM" id="SSF47226">
    <property type="entry name" value="Histidine-containing phosphotransfer domain, HPT domain"/>
    <property type="match status" value="1"/>
</dbReference>
<dbReference type="Pfam" id="PF00512">
    <property type="entry name" value="HisKA"/>
    <property type="match status" value="1"/>
</dbReference>
<evidence type="ECO:0000256" key="1">
    <source>
        <dbReference type="ARBA" id="ARBA00000085"/>
    </source>
</evidence>
<sequence>MPHLFALPLRSKINLAILLTFTVVAVISSFFLSVYAANRRQVALDHIQVLLQSVVAQRYESLANEIFARQDRAVAATLGEMIKVRNVLGAAVYLPDGTVFGLAGHETAEPLSPQDRSGLASGPKFLDTAIGGKRVLCYAEAISMIGEDVGYVRIDYSPEHLDRQGRIMTMLFISALGVNLMVMLGLLHWLLRRAVIGPVNQLRGAMERVRGGHHGETVELDTGDEIGGMAGAFNAMSLTLQENAARIEAGSKQIEEANRTLEAKVRQRTADLESANARLTDEILERERARAESARLLDLLTATIESTAEGILVVDTNRDIVAVNHRFLELFGLSRDWSLLPTPEARLAATAGQSNDPAAFSARMNELLDNLTMEAVDVVEMADGRLLERRARTYRMGGRVCGRLYTYLDVTVRTLAEKHLRDAVSELEAIVENTLVGIALIQNGVCRKINRRGAEILGYLPEELTGRRLSHIYTSTEGGTEFEARYQQALHRDGAFRSEEDVRLKDGGTGWVSIYAKSLDPLQPMREVIFAFDDISRQKLLEGNLRAAKDAAEAGTRAKSQFLAAMSHEIRTPLNAVAGMTEAALATSLTPEQRDYLGVVKDSARHLLAVLNDILDVSKIEAGRLTLEHIDFDLRRILESVRRALTAEAARKGLALTLTVAPDVPGYLRGDPVRLRQVIFNLAGNAVKFTPAGEVRIEVGREPMPSGDDDRVQLRFAVTDTGIGIPEDKLEGIFQKFTQATSSITRTYGGTGLGLSISRQIVELMGGTISVRSRLGEGSRFQFSIVFQTGNPDLAQDADESPQALPDTRPLRLLLVEDNALNARVALLMLSRLGHDTLHVEDAEKAFSALAREDFDAVLMDIEMPDLDGLEATRRIRRGGQGQGRVKRPETPILAMTAHALPEIRQECIQAGMDGFLTKPVSQTELARALHRVAEPRRTFWESPPPPDDQGDAATRQAAPDGHSAPPVLDKAYATRRMGIGDEEYRLILAVGAKETVLGLATARTALAEGNLGALARTAHTLKSATAAMGALSCREAASRLEETARAGDAARAGEALCELDREAAKVMAAWQEMTGPRDAAVANSTEDGA</sequence>
<dbReference type="Pfam" id="PF01627">
    <property type="entry name" value="Hpt"/>
    <property type="match status" value="1"/>
</dbReference>
<keyword evidence="18" id="KW-0175">Coiled coil</keyword>
<dbReference type="InterPro" id="IPR005467">
    <property type="entry name" value="His_kinase_dom"/>
</dbReference>
<evidence type="ECO:0000256" key="17">
    <source>
        <dbReference type="PROSITE-ProRule" id="PRU00169"/>
    </source>
</evidence>
<keyword evidence="11 20" id="KW-1133">Transmembrane helix</keyword>
<evidence type="ECO:0000256" key="15">
    <source>
        <dbReference type="ARBA" id="ARBA00068150"/>
    </source>
</evidence>
<keyword evidence="6" id="KW-0808">Transferase</keyword>
<evidence type="ECO:0000256" key="3">
    <source>
        <dbReference type="ARBA" id="ARBA00012438"/>
    </source>
</evidence>
<dbReference type="FunFam" id="1.10.287.130:FF:000002">
    <property type="entry name" value="Two-component osmosensing histidine kinase"/>
    <property type="match status" value="1"/>
</dbReference>
<evidence type="ECO:0000256" key="10">
    <source>
        <dbReference type="ARBA" id="ARBA00022840"/>
    </source>
</evidence>
<dbReference type="Pfam" id="PF12860">
    <property type="entry name" value="PAS_7"/>
    <property type="match status" value="1"/>
</dbReference>
<dbReference type="InterPro" id="IPR000014">
    <property type="entry name" value="PAS"/>
</dbReference>
<evidence type="ECO:0000259" key="25">
    <source>
        <dbReference type="PROSITE" id="PS50894"/>
    </source>
</evidence>
<dbReference type="Gene3D" id="6.10.340.10">
    <property type="match status" value="1"/>
</dbReference>
<dbReference type="InterPro" id="IPR003594">
    <property type="entry name" value="HATPase_dom"/>
</dbReference>
<dbReference type="SMART" id="SM00073">
    <property type="entry name" value="HPT"/>
    <property type="match status" value="1"/>
</dbReference>
<evidence type="ECO:0000259" key="21">
    <source>
        <dbReference type="PROSITE" id="PS50109"/>
    </source>
</evidence>
<dbReference type="SMART" id="SM00388">
    <property type="entry name" value="HisKA"/>
    <property type="match status" value="1"/>
</dbReference>
<dbReference type="RefSeq" id="WP_163303737.1">
    <property type="nucleotide sequence ID" value="NZ_JAAGRQ010000126.1"/>
</dbReference>
<proteinExistence type="predicted"/>
<protein>
    <recommendedName>
        <fullName evidence="15">Sensory/regulatory protein RpfC</fullName>
        <ecNumber evidence="3">2.7.13.3</ecNumber>
    </recommendedName>
</protein>
<dbReference type="AlphaFoldDB" id="A0A7K3NRB8"/>
<dbReference type="SUPFAM" id="SSF47384">
    <property type="entry name" value="Homodimeric domain of signal transducing histidine kinase"/>
    <property type="match status" value="1"/>
</dbReference>
<evidence type="ECO:0000256" key="18">
    <source>
        <dbReference type="SAM" id="Coils"/>
    </source>
</evidence>
<dbReference type="PROSITE" id="PS50894">
    <property type="entry name" value="HPT"/>
    <property type="match status" value="1"/>
</dbReference>
<evidence type="ECO:0000256" key="6">
    <source>
        <dbReference type="ARBA" id="ARBA00022679"/>
    </source>
</evidence>
<evidence type="ECO:0000256" key="11">
    <source>
        <dbReference type="ARBA" id="ARBA00022989"/>
    </source>
</evidence>
<feature type="domain" description="PAS" evidence="23">
    <location>
        <begin position="443"/>
        <end position="493"/>
    </location>
</feature>
<dbReference type="InterPro" id="IPR008207">
    <property type="entry name" value="Sig_transdc_His_kin_Hpt_dom"/>
</dbReference>
<dbReference type="CDD" id="cd16922">
    <property type="entry name" value="HATPase_EvgS-ArcB-TorS-like"/>
    <property type="match status" value="1"/>
</dbReference>
<dbReference type="InterPro" id="IPR001789">
    <property type="entry name" value="Sig_transdc_resp-reg_receiver"/>
</dbReference>
<reference evidence="26 27" key="1">
    <citation type="submission" date="2020-02" db="EMBL/GenBank/DDBJ databases">
        <title>Comparative genomics of sulfur disproportionating microorganisms.</title>
        <authorList>
            <person name="Ward L.M."/>
            <person name="Bertran E."/>
            <person name="Johnston D.T."/>
        </authorList>
    </citation>
    <scope>NUCLEOTIDE SEQUENCE [LARGE SCALE GENOMIC DNA]</scope>
    <source>
        <strain evidence="26 27">DSM 3696</strain>
    </source>
</reference>
<evidence type="ECO:0000256" key="4">
    <source>
        <dbReference type="ARBA" id="ARBA00022475"/>
    </source>
</evidence>
<feature type="transmembrane region" description="Helical" evidence="20">
    <location>
        <begin position="170"/>
        <end position="191"/>
    </location>
</feature>
<evidence type="ECO:0000256" key="2">
    <source>
        <dbReference type="ARBA" id="ARBA00004651"/>
    </source>
</evidence>
<dbReference type="InterPro" id="IPR013656">
    <property type="entry name" value="PAS_4"/>
</dbReference>
<comment type="caution">
    <text evidence="26">The sequence shown here is derived from an EMBL/GenBank/DDBJ whole genome shotgun (WGS) entry which is preliminary data.</text>
</comment>
<dbReference type="GO" id="GO:0005886">
    <property type="term" value="C:plasma membrane"/>
    <property type="evidence" value="ECO:0007669"/>
    <property type="project" value="UniProtKB-SubCell"/>
</dbReference>
<feature type="domain" description="PAS" evidence="23">
    <location>
        <begin position="296"/>
        <end position="336"/>
    </location>
</feature>
<keyword evidence="9" id="KW-0418">Kinase</keyword>
<dbReference type="InterPro" id="IPR036097">
    <property type="entry name" value="HisK_dim/P_sf"/>
</dbReference>
<evidence type="ECO:0000256" key="12">
    <source>
        <dbReference type="ARBA" id="ARBA00023012"/>
    </source>
</evidence>
<dbReference type="SUPFAM" id="SSF158472">
    <property type="entry name" value="HAMP domain-like"/>
    <property type="match status" value="1"/>
</dbReference>
<dbReference type="InterPro" id="IPR036641">
    <property type="entry name" value="HPT_dom_sf"/>
</dbReference>
<dbReference type="Gene3D" id="1.20.120.160">
    <property type="entry name" value="HPT domain"/>
    <property type="match status" value="1"/>
</dbReference>
<evidence type="ECO:0000256" key="8">
    <source>
        <dbReference type="ARBA" id="ARBA00022741"/>
    </source>
</evidence>
<feature type="domain" description="HPt" evidence="25">
    <location>
        <begin position="981"/>
        <end position="1071"/>
    </location>
</feature>
<evidence type="ECO:0000256" key="16">
    <source>
        <dbReference type="PROSITE-ProRule" id="PRU00110"/>
    </source>
</evidence>
<feature type="domain" description="Response regulatory" evidence="22">
    <location>
        <begin position="812"/>
        <end position="934"/>
    </location>
</feature>
<dbReference type="Gene3D" id="1.10.287.130">
    <property type="match status" value="1"/>
</dbReference>
<dbReference type="EMBL" id="JAAGRQ010000126">
    <property type="protein sequence ID" value="NDY58667.1"/>
    <property type="molecule type" value="Genomic_DNA"/>
</dbReference>
<dbReference type="InterPro" id="IPR035965">
    <property type="entry name" value="PAS-like_dom_sf"/>
</dbReference>
<dbReference type="CDD" id="cd17546">
    <property type="entry name" value="REC_hyHK_CKI1_RcsC-like"/>
    <property type="match status" value="1"/>
</dbReference>
<comment type="subunit">
    <text evidence="14">At low DSF concentrations, interacts with RpfF.</text>
</comment>
<keyword evidence="4" id="KW-1003">Cell membrane</keyword>
<feature type="region of interest" description="Disordered" evidence="19">
    <location>
        <begin position="937"/>
        <end position="970"/>
    </location>
</feature>
<keyword evidence="10" id="KW-0067">ATP-binding</keyword>
<dbReference type="SMART" id="SM00387">
    <property type="entry name" value="HATPase_c"/>
    <property type="match status" value="1"/>
</dbReference>
<evidence type="ECO:0000256" key="9">
    <source>
        <dbReference type="ARBA" id="ARBA00022777"/>
    </source>
</evidence>
<feature type="coiled-coil region" evidence="18">
    <location>
        <begin position="247"/>
        <end position="292"/>
    </location>
</feature>
<dbReference type="SMART" id="SM00091">
    <property type="entry name" value="PAS"/>
    <property type="match status" value="2"/>
</dbReference>
<feature type="transmembrane region" description="Helical" evidence="20">
    <location>
        <begin position="15"/>
        <end position="37"/>
    </location>
</feature>
<name>A0A7K3NRB8_9BACT</name>
<evidence type="ECO:0000256" key="7">
    <source>
        <dbReference type="ARBA" id="ARBA00022692"/>
    </source>
</evidence>
<dbReference type="SMART" id="SM00304">
    <property type="entry name" value="HAMP"/>
    <property type="match status" value="1"/>
</dbReference>
<dbReference type="CDD" id="cd06225">
    <property type="entry name" value="HAMP"/>
    <property type="match status" value="1"/>
</dbReference>
<keyword evidence="27" id="KW-1185">Reference proteome</keyword>
<evidence type="ECO:0000256" key="13">
    <source>
        <dbReference type="ARBA" id="ARBA00023136"/>
    </source>
</evidence>
<feature type="domain" description="HAMP" evidence="24">
    <location>
        <begin position="193"/>
        <end position="245"/>
    </location>
</feature>
<keyword evidence="13 20" id="KW-0472">Membrane</keyword>
<dbReference type="NCBIfam" id="TIGR00229">
    <property type="entry name" value="sensory_box"/>
    <property type="match status" value="1"/>
</dbReference>
<keyword evidence="5 17" id="KW-0597">Phosphoprotein</keyword>
<dbReference type="PANTHER" id="PTHR45339:SF1">
    <property type="entry name" value="HYBRID SIGNAL TRANSDUCTION HISTIDINE KINASE J"/>
    <property type="match status" value="1"/>
</dbReference>
<comment type="subcellular location">
    <subcellularLocation>
        <location evidence="2">Cell membrane</location>
        <topology evidence="2">Multi-pass membrane protein</topology>
    </subcellularLocation>
</comment>
<dbReference type="PROSITE" id="PS50109">
    <property type="entry name" value="HIS_KIN"/>
    <property type="match status" value="1"/>
</dbReference>
<dbReference type="SMART" id="SM00448">
    <property type="entry name" value="REC"/>
    <property type="match status" value="1"/>
</dbReference>
<keyword evidence="7 20" id="KW-0812">Transmembrane</keyword>
<dbReference type="SUPFAM" id="SSF55874">
    <property type="entry name" value="ATPase domain of HSP90 chaperone/DNA topoisomerase II/histidine kinase"/>
    <property type="match status" value="1"/>
</dbReference>
<accession>A0A7K3NRB8</accession>
<evidence type="ECO:0000313" key="26">
    <source>
        <dbReference type="EMBL" id="NDY58667.1"/>
    </source>
</evidence>
<evidence type="ECO:0000259" key="24">
    <source>
        <dbReference type="PROSITE" id="PS50885"/>
    </source>
</evidence>
<dbReference type="InterPro" id="IPR036890">
    <property type="entry name" value="HATPase_C_sf"/>
</dbReference>
<dbReference type="PRINTS" id="PR00344">
    <property type="entry name" value="BCTRLSENSOR"/>
</dbReference>
<dbReference type="InterPro" id="IPR004358">
    <property type="entry name" value="Sig_transdc_His_kin-like_C"/>
</dbReference>
<evidence type="ECO:0000256" key="14">
    <source>
        <dbReference type="ARBA" id="ARBA00064003"/>
    </source>
</evidence>
<dbReference type="InterPro" id="IPR003661">
    <property type="entry name" value="HisK_dim/P_dom"/>
</dbReference>
<dbReference type="CDD" id="cd00082">
    <property type="entry name" value="HisKA"/>
    <property type="match status" value="1"/>
</dbReference>
<gene>
    <name evidence="26" type="ORF">G3N56_18180</name>
</gene>
<dbReference type="PROSITE" id="PS50885">
    <property type="entry name" value="HAMP"/>
    <property type="match status" value="1"/>
</dbReference>
<dbReference type="SUPFAM" id="SSF52172">
    <property type="entry name" value="CheY-like"/>
    <property type="match status" value="1"/>
</dbReference>
<feature type="modified residue" description="4-aspartylphosphate" evidence="17">
    <location>
        <position position="861"/>
    </location>
</feature>
<evidence type="ECO:0000256" key="5">
    <source>
        <dbReference type="ARBA" id="ARBA00022553"/>
    </source>
</evidence>